<evidence type="ECO:0000313" key="3">
    <source>
        <dbReference type="Proteomes" id="UP001228376"/>
    </source>
</evidence>
<evidence type="ECO:0000256" key="1">
    <source>
        <dbReference type="SAM" id="Phobius"/>
    </source>
</evidence>
<accession>A0ABU5CFG4</accession>
<name>A0ABU5CFG4_9BACI</name>
<gene>
    <name evidence="2" type="ORF">P5G51_006125</name>
</gene>
<evidence type="ECO:0008006" key="4">
    <source>
        <dbReference type="Google" id="ProtNLM"/>
    </source>
</evidence>
<feature type="transmembrane region" description="Helical" evidence="1">
    <location>
        <begin position="103"/>
        <end position="123"/>
    </location>
</feature>
<keyword evidence="1" id="KW-1133">Transmembrane helix</keyword>
<organism evidence="2 3">
    <name type="scientific">Tigheibacillus jepli</name>
    <dbReference type="NCBI Taxonomy" id="3035914"/>
    <lineage>
        <taxon>Bacteria</taxon>
        <taxon>Bacillati</taxon>
        <taxon>Bacillota</taxon>
        <taxon>Bacilli</taxon>
        <taxon>Bacillales</taxon>
        <taxon>Bacillaceae</taxon>
        <taxon>Tigheibacillus</taxon>
    </lineage>
</organism>
<reference evidence="2 3" key="1">
    <citation type="submission" date="2023-10" db="EMBL/GenBank/DDBJ databases">
        <title>179-bfca-hs.</title>
        <authorList>
            <person name="Miliotis G."/>
            <person name="Sengupta P."/>
            <person name="Hameed A."/>
            <person name="Chuvochina M."/>
            <person name="Mcdonagh F."/>
            <person name="Simpson A.C."/>
            <person name="Singh N.K."/>
            <person name="Rekha P.D."/>
            <person name="Raman K."/>
            <person name="Hugenholtz P."/>
            <person name="Venkateswaran K."/>
        </authorList>
    </citation>
    <scope>NUCLEOTIDE SEQUENCE [LARGE SCALE GENOMIC DNA]</scope>
    <source>
        <strain evidence="2 3">179-BFC-A-HS</strain>
    </source>
</reference>
<dbReference type="Proteomes" id="UP001228376">
    <property type="component" value="Unassembled WGS sequence"/>
</dbReference>
<dbReference type="RefSeq" id="WP_306068177.1">
    <property type="nucleotide sequence ID" value="NZ_JAROCA020000001.1"/>
</dbReference>
<keyword evidence="1" id="KW-0812">Transmembrane</keyword>
<protein>
    <recommendedName>
        <fullName evidence="4">SipL SPOCS domain-containing protein</fullName>
    </recommendedName>
</protein>
<comment type="caution">
    <text evidence="2">The sequence shown here is derived from an EMBL/GenBank/DDBJ whole genome shotgun (WGS) entry which is preliminary data.</text>
</comment>
<keyword evidence="1" id="KW-0472">Membrane</keyword>
<proteinExistence type="predicted"/>
<dbReference type="EMBL" id="JAROCA020000001">
    <property type="protein sequence ID" value="MDY0405031.1"/>
    <property type="molecule type" value="Genomic_DNA"/>
</dbReference>
<keyword evidence="3" id="KW-1185">Reference proteome</keyword>
<evidence type="ECO:0000313" key="2">
    <source>
        <dbReference type="EMBL" id="MDY0405031.1"/>
    </source>
</evidence>
<sequence length="238" mass="26085">MSQRRNFHNNYKRALRDVEDCHCKHHKDFEDCDVCNREEGELVERVVCSKNVQSVAEFALPASVEPGPVLDLLLGLLAGLTNIVVTPNYAGIQQEITVIRDKIIVLGFIPATLDVTGTLFGILNPRIPIRIYFQEHVECPGVCPGDQIIQSTPTVEAELRQPLLATGPNGTSLNLFLFKAIVRMHVTAVRTGIERNGKICDLDNRRCTPVTGPVEINSPVNLSANTTALSTPTPPPAT</sequence>